<evidence type="ECO:0000256" key="3">
    <source>
        <dbReference type="ARBA" id="ARBA00008290"/>
    </source>
</evidence>
<dbReference type="EC" id="3.4.11.21" evidence="5"/>
<dbReference type="GO" id="GO:0006508">
    <property type="term" value="P:proteolysis"/>
    <property type="evidence" value="ECO:0007669"/>
    <property type="project" value="UniProtKB-KW"/>
</dbReference>
<evidence type="ECO:0000256" key="10">
    <source>
        <dbReference type="ARBA" id="ARBA00022801"/>
    </source>
</evidence>
<protein>
    <recommendedName>
        <fullName evidence="6">Aspartyl aminopeptidase</fullName>
        <ecNumber evidence="5">3.4.11.21</ecNumber>
    </recommendedName>
</protein>
<evidence type="ECO:0000313" key="14">
    <source>
        <dbReference type="Proteomes" id="UP000887574"/>
    </source>
</evidence>
<keyword evidence="10 13" id="KW-0378">Hydrolase</keyword>
<dbReference type="GO" id="GO:0005737">
    <property type="term" value="C:cytoplasm"/>
    <property type="evidence" value="ECO:0007669"/>
    <property type="project" value="UniProtKB-ARBA"/>
</dbReference>
<keyword evidence="11 13" id="KW-0862">Zinc</keyword>
<dbReference type="CDD" id="cd05658">
    <property type="entry name" value="M18_DAP"/>
    <property type="match status" value="1"/>
</dbReference>
<dbReference type="Gene3D" id="2.30.250.10">
    <property type="entry name" value="Aminopeptidase i, Domain 2"/>
    <property type="match status" value="1"/>
</dbReference>
<dbReference type="Pfam" id="PF02127">
    <property type="entry name" value="Peptidase_M18"/>
    <property type="match status" value="1"/>
</dbReference>
<keyword evidence="7 13" id="KW-0031">Aminopeptidase</keyword>
<keyword evidence="9 13" id="KW-0479">Metal-binding</keyword>
<reference evidence="15" key="1">
    <citation type="submission" date="2022-11" db="UniProtKB">
        <authorList>
            <consortium name="WormBaseParasite"/>
        </authorList>
    </citation>
    <scope>IDENTIFICATION</scope>
</reference>
<evidence type="ECO:0000256" key="13">
    <source>
        <dbReference type="RuleBase" id="RU004386"/>
    </source>
</evidence>
<evidence type="ECO:0000256" key="4">
    <source>
        <dbReference type="ARBA" id="ARBA00011395"/>
    </source>
</evidence>
<dbReference type="InterPro" id="IPR001948">
    <property type="entry name" value="Peptidase_M18"/>
</dbReference>
<evidence type="ECO:0000256" key="6">
    <source>
        <dbReference type="ARBA" id="ARBA00015118"/>
    </source>
</evidence>
<dbReference type="Proteomes" id="UP000887574">
    <property type="component" value="Unplaced"/>
</dbReference>
<dbReference type="PRINTS" id="PR00932">
    <property type="entry name" value="AMINO1PTASE"/>
</dbReference>
<keyword evidence="12 13" id="KW-0482">Metalloprotease</keyword>
<dbReference type="Gene3D" id="3.40.630.10">
    <property type="entry name" value="Zn peptidases"/>
    <property type="match status" value="1"/>
</dbReference>
<comment type="similarity">
    <text evidence="3 13">Belongs to the peptidase M18 family.</text>
</comment>
<name>A0A915D4D5_9BILA</name>
<dbReference type="SUPFAM" id="SSF101821">
    <property type="entry name" value="Aminopeptidase/glucanase lid domain"/>
    <property type="match status" value="1"/>
</dbReference>
<evidence type="ECO:0000256" key="7">
    <source>
        <dbReference type="ARBA" id="ARBA00022438"/>
    </source>
</evidence>
<evidence type="ECO:0000256" key="9">
    <source>
        <dbReference type="ARBA" id="ARBA00022723"/>
    </source>
</evidence>
<dbReference type="GO" id="GO:0008270">
    <property type="term" value="F:zinc ion binding"/>
    <property type="evidence" value="ECO:0007669"/>
    <property type="project" value="InterPro"/>
</dbReference>
<dbReference type="FunFam" id="2.30.250.10:FF:000001">
    <property type="entry name" value="Aspartyl aminopeptidase 1"/>
    <property type="match status" value="1"/>
</dbReference>
<comment type="subunit">
    <text evidence="4">Tetrahedron-shaped homododecamer built from six homodimers.</text>
</comment>
<dbReference type="AlphaFoldDB" id="A0A915D4D5"/>
<dbReference type="PANTHER" id="PTHR28570:SF3">
    <property type="entry name" value="ASPARTYL AMINOPEPTIDASE"/>
    <property type="match status" value="1"/>
</dbReference>
<evidence type="ECO:0000256" key="1">
    <source>
        <dbReference type="ARBA" id="ARBA00001335"/>
    </source>
</evidence>
<dbReference type="NCBIfam" id="NF002759">
    <property type="entry name" value="PRK02813.1"/>
    <property type="match status" value="1"/>
</dbReference>
<dbReference type="WBParaSite" id="jg15725">
    <property type="protein sequence ID" value="jg15725"/>
    <property type="gene ID" value="jg15725"/>
</dbReference>
<dbReference type="PANTHER" id="PTHR28570">
    <property type="entry name" value="ASPARTYL AMINOPEPTIDASE"/>
    <property type="match status" value="1"/>
</dbReference>
<dbReference type="InterPro" id="IPR023358">
    <property type="entry name" value="Peptidase_M18_dom2"/>
</dbReference>
<evidence type="ECO:0000256" key="8">
    <source>
        <dbReference type="ARBA" id="ARBA00022670"/>
    </source>
</evidence>
<evidence type="ECO:0000256" key="2">
    <source>
        <dbReference type="ARBA" id="ARBA00001947"/>
    </source>
</evidence>
<proteinExistence type="inferred from homology"/>
<dbReference type="GO" id="GO:0008237">
    <property type="term" value="F:metallopeptidase activity"/>
    <property type="evidence" value="ECO:0007669"/>
    <property type="project" value="UniProtKB-KW"/>
</dbReference>
<keyword evidence="14" id="KW-1185">Reference proteome</keyword>
<comment type="cofactor">
    <cofactor evidence="2">
        <name>Zn(2+)</name>
        <dbReference type="ChEBI" id="CHEBI:29105"/>
    </cofactor>
</comment>
<evidence type="ECO:0000256" key="12">
    <source>
        <dbReference type="ARBA" id="ARBA00023049"/>
    </source>
</evidence>
<sequence length="490" mass="53663">MVSTTSSSGKCAAKSFLNFLNKSVTPFHAVQSCEEILQQAGFREVCEKDNFKVKPGDKCFIKKNQSTIFAFAVGGQYQPGCTGNGFSIVVAHTDSPCLRVKPVSKRCSEKFLQVGVSTYGGGLWRTWFDRDLSMAGQVVYKPRNQDKILHKLVDLKRPLLNIPNLAIHLEADSASKFDYNKETHLTPLMGTLAMSNQNKSCPKEEKPAINSTLNSSIVEEHHEDMLKAVAKETGCQVDELLDLDLYLYDVQPAALTGLKEEFISGARLDNLVGTYTAINGLVDSLADDQSFTSDTNIRMVACYDNEEVGSDSAQGAASAFSEWLLRRLATPIQANCENSENCFERAIANSYLISADQAHACHPNYSNKHEDNHKPNFHGGVVVKVNVNQRYATTALTHAVLKVIADKAGVPLQKMIVRNDSRCGSTVGPILATGLGLQTIDVGCPQLAMHSIRELADVSSIEQATKLYSEFFKLLPGVLANIENSCTTRK</sequence>
<evidence type="ECO:0000256" key="5">
    <source>
        <dbReference type="ARBA" id="ARBA00011965"/>
    </source>
</evidence>
<evidence type="ECO:0000313" key="15">
    <source>
        <dbReference type="WBParaSite" id="jg15725"/>
    </source>
</evidence>
<comment type="catalytic activity">
    <reaction evidence="1">
        <text>Release of an N-terminal aspartate or glutamate from a peptide, with a preference for aspartate.</text>
        <dbReference type="EC" id="3.4.11.21"/>
    </reaction>
</comment>
<keyword evidence="8 13" id="KW-0645">Protease</keyword>
<evidence type="ECO:0000256" key="11">
    <source>
        <dbReference type="ARBA" id="ARBA00022833"/>
    </source>
</evidence>
<organism evidence="14 15">
    <name type="scientific">Ditylenchus dipsaci</name>
    <dbReference type="NCBI Taxonomy" id="166011"/>
    <lineage>
        <taxon>Eukaryota</taxon>
        <taxon>Metazoa</taxon>
        <taxon>Ecdysozoa</taxon>
        <taxon>Nematoda</taxon>
        <taxon>Chromadorea</taxon>
        <taxon>Rhabditida</taxon>
        <taxon>Tylenchina</taxon>
        <taxon>Tylenchomorpha</taxon>
        <taxon>Sphaerularioidea</taxon>
        <taxon>Anguinidae</taxon>
        <taxon>Anguininae</taxon>
        <taxon>Ditylenchus</taxon>
    </lineage>
</organism>
<dbReference type="SUPFAM" id="SSF53187">
    <property type="entry name" value="Zn-dependent exopeptidases"/>
    <property type="match status" value="1"/>
</dbReference>
<dbReference type="GO" id="GO:0004177">
    <property type="term" value="F:aminopeptidase activity"/>
    <property type="evidence" value="ECO:0007669"/>
    <property type="project" value="UniProtKB-KW"/>
</dbReference>
<accession>A0A915D4D5</accession>